<reference evidence="4 5" key="1">
    <citation type="submission" date="2020-08" db="EMBL/GenBank/DDBJ databases">
        <title>Genomic Encyclopedia of Type Strains, Phase III (KMG-III): the genomes of soil and plant-associated and newly described type strains.</title>
        <authorList>
            <person name="Whitman W."/>
        </authorList>
    </citation>
    <scope>NUCLEOTIDE SEQUENCE [LARGE SCALE GENOMIC DNA]</scope>
    <source>
        <strain evidence="4 5">CECT 8640</strain>
    </source>
</reference>
<feature type="compositionally biased region" description="Basic and acidic residues" evidence="2">
    <location>
        <begin position="11"/>
        <end position="21"/>
    </location>
</feature>
<dbReference type="SUPFAM" id="SSF48613">
    <property type="entry name" value="Heme oxygenase-like"/>
    <property type="match status" value="1"/>
</dbReference>
<dbReference type="InterPro" id="IPR004305">
    <property type="entry name" value="Thiaminase-2/PQQC"/>
</dbReference>
<evidence type="ECO:0000259" key="3">
    <source>
        <dbReference type="Pfam" id="PF03070"/>
    </source>
</evidence>
<evidence type="ECO:0000256" key="2">
    <source>
        <dbReference type="SAM" id="MobiDB-lite"/>
    </source>
</evidence>
<proteinExistence type="predicted"/>
<sequence length="351" mass="38652">MSTLVGFRRPSLREGVTRTRTPDNGTEFSYLDGRRFVEFEFDPDRADRFHEFIDALASGELGASDLAAAFPGTPEEYAEMLEALDEQGMIVEAEQTAEAGMSGITAYATLRRHAEEVRATVHSPLIKALVDGTVTRDQLIGYAIEYWHVTHLCPRALAPVLARDDLGIEVWTKLMDFYQSERNHDRMMEKSLSAVGITRAQLLRTQPLPATAAVMASLGVYAYNFPVALIATLFPMEEPELDFLDLFRERCAELDLPEGFVKPIVAHSDVNEDEAHDAVSLDLLAEIPYLGTETVRECAKAVADVIEQRARIDAQIISWYGNGGGVRDLASAEYPTAAGKALTCAPLTLPA</sequence>
<dbReference type="RefSeq" id="WP_184693914.1">
    <property type="nucleotide sequence ID" value="NZ_JACHJN010000007.1"/>
</dbReference>
<dbReference type="Pfam" id="PF03070">
    <property type="entry name" value="TENA_THI-4"/>
    <property type="match status" value="1"/>
</dbReference>
<evidence type="ECO:0000313" key="4">
    <source>
        <dbReference type="EMBL" id="MBB5958184.1"/>
    </source>
</evidence>
<dbReference type="Proteomes" id="UP000547510">
    <property type="component" value="Unassembled WGS sequence"/>
</dbReference>
<name>A0A841CP95_9PSEU</name>
<comment type="caution">
    <text evidence="4">The sequence shown here is derived from an EMBL/GenBank/DDBJ whole genome shotgun (WGS) entry which is preliminary data.</text>
</comment>
<gene>
    <name evidence="4" type="ORF">FHS29_004792</name>
</gene>
<dbReference type="AlphaFoldDB" id="A0A841CP95"/>
<accession>A0A841CP95</accession>
<keyword evidence="5" id="KW-1185">Reference proteome</keyword>
<dbReference type="InterPro" id="IPR016084">
    <property type="entry name" value="Haem_Oase-like_multi-hlx"/>
</dbReference>
<evidence type="ECO:0000313" key="5">
    <source>
        <dbReference type="Proteomes" id="UP000547510"/>
    </source>
</evidence>
<organism evidence="4 5">
    <name type="scientific">Saccharothrix tamanrassetensis</name>
    <dbReference type="NCBI Taxonomy" id="1051531"/>
    <lineage>
        <taxon>Bacteria</taxon>
        <taxon>Bacillati</taxon>
        <taxon>Actinomycetota</taxon>
        <taxon>Actinomycetes</taxon>
        <taxon>Pseudonocardiales</taxon>
        <taxon>Pseudonocardiaceae</taxon>
        <taxon>Saccharothrix</taxon>
    </lineage>
</organism>
<dbReference type="EMBL" id="JACHJN010000007">
    <property type="protein sequence ID" value="MBB5958184.1"/>
    <property type="molecule type" value="Genomic_DNA"/>
</dbReference>
<feature type="region of interest" description="Disordered" evidence="2">
    <location>
        <begin position="1"/>
        <end position="21"/>
    </location>
</feature>
<feature type="domain" description="Thiaminase-2/PQQC" evidence="3">
    <location>
        <begin position="120"/>
        <end position="214"/>
    </location>
</feature>
<dbReference type="Gene3D" id="1.20.910.10">
    <property type="entry name" value="Heme oxygenase-like"/>
    <property type="match status" value="1"/>
</dbReference>
<protein>
    <recommendedName>
        <fullName evidence="3">Thiaminase-2/PQQC domain-containing protein</fullName>
    </recommendedName>
</protein>
<comment type="pathway">
    <text evidence="1">Cofactor biosynthesis; thiamine diphosphate biosynthesis.</text>
</comment>
<evidence type="ECO:0000256" key="1">
    <source>
        <dbReference type="ARBA" id="ARBA00004948"/>
    </source>
</evidence>